<sequence length="473" mass="53879">MQLPLEDEDDMRLPGFSLGQDLTTYLSQIRKVVFSQTEHKHVTLVLGNPSCDLDSFISAFTLSYFYNSRPDATKHHKAPIYVPVLNLPYVETEDLWRLRPEFGVAIRGAFDGLTPQAKLEQTQEAVEARRRREKSLLGQLITLHELANNEKTLPSLRQAFQTSDRYRHGESQEKVDIILVDHNAPAIETVTDEDIRARFEVVGCIDHHVEENYVPKQATPRVIRFGIGSCTTLVTEHLRKINLWTAQQNHKKLPGYAQISRLTLAPILVDTWDLKAPGDKCSDLDRDEVAFLDAQTGDEFDREDLFHQTNTAKYESLNLLRMQEIFARDYKSYAEELEDGSILNVGIASVFEHLEWLSKHAKGRQQLVQELVKYAQDGEKVLEVFGLLTKSGDRKEVGIFSFGEAGKKAITIFENSAKELQLKKWNEDDALSKQLDELVGAGSWKIWWMGDISKSRKQVAPLLRNALKQTSKS</sequence>
<keyword evidence="2" id="KW-0479">Metal-binding</keyword>
<dbReference type="InterPro" id="IPR038763">
    <property type="entry name" value="DHH_sf"/>
</dbReference>
<feature type="domain" description="DHHA2" evidence="5">
    <location>
        <begin position="306"/>
        <end position="467"/>
    </location>
</feature>
<reference evidence="6 7" key="1">
    <citation type="submission" date="2023-08" db="EMBL/GenBank/DDBJ databases">
        <title>Black Yeasts Isolated from many extreme environments.</title>
        <authorList>
            <person name="Coleine C."/>
            <person name="Stajich J.E."/>
            <person name="Selbmann L."/>
        </authorList>
    </citation>
    <scope>NUCLEOTIDE SEQUENCE [LARGE SCALE GENOMIC DNA]</scope>
    <source>
        <strain evidence="6 7">CCFEE 5885</strain>
    </source>
</reference>
<gene>
    <name evidence="6" type="primary">PPX1</name>
    <name evidence="6" type="ORF">LTR24_002617</name>
</gene>
<organism evidence="6 7">
    <name type="scientific">Lithohypha guttulata</name>
    <dbReference type="NCBI Taxonomy" id="1690604"/>
    <lineage>
        <taxon>Eukaryota</taxon>
        <taxon>Fungi</taxon>
        <taxon>Dikarya</taxon>
        <taxon>Ascomycota</taxon>
        <taxon>Pezizomycotina</taxon>
        <taxon>Eurotiomycetes</taxon>
        <taxon>Chaetothyriomycetidae</taxon>
        <taxon>Chaetothyriales</taxon>
        <taxon>Trichomeriaceae</taxon>
        <taxon>Lithohypha</taxon>
    </lineage>
</organism>
<comment type="cofactor">
    <cofactor evidence="1">
        <name>Mn(2+)</name>
        <dbReference type="ChEBI" id="CHEBI:29035"/>
    </cofactor>
</comment>
<evidence type="ECO:0000256" key="1">
    <source>
        <dbReference type="ARBA" id="ARBA00001936"/>
    </source>
</evidence>
<protein>
    <submittedName>
        <fullName evidence="6">Exopolyphosphatase</fullName>
        <ecNumber evidence="6">3.6.1.11</ecNumber>
    </submittedName>
</protein>
<keyword evidence="4" id="KW-0464">Manganese</keyword>
<dbReference type="Pfam" id="PF02833">
    <property type="entry name" value="DHHA2"/>
    <property type="match status" value="1"/>
</dbReference>
<proteinExistence type="predicted"/>
<dbReference type="EC" id="3.6.1.11" evidence="6"/>
<dbReference type="PANTHER" id="PTHR12112:SF39">
    <property type="entry name" value="EG:152A3.5 PROTEIN (FBGN0003116_PN PROTEIN)"/>
    <property type="match status" value="1"/>
</dbReference>
<dbReference type="Gene3D" id="3.90.1640.10">
    <property type="entry name" value="inorganic pyrophosphatase (n-terminal core)"/>
    <property type="match status" value="1"/>
</dbReference>
<evidence type="ECO:0000256" key="2">
    <source>
        <dbReference type="ARBA" id="ARBA00022723"/>
    </source>
</evidence>
<comment type="caution">
    <text evidence="6">The sequence shown here is derived from an EMBL/GenBank/DDBJ whole genome shotgun (WGS) entry which is preliminary data.</text>
</comment>
<name>A0ABR0KH22_9EURO</name>
<dbReference type="SUPFAM" id="SSF64182">
    <property type="entry name" value="DHH phosphoesterases"/>
    <property type="match status" value="1"/>
</dbReference>
<dbReference type="Pfam" id="PF01368">
    <property type="entry name" value="DHH"/>
    <property type="match status" value="1"/>
</dbReference>
<keyword evidence="7" id="KW-1185">Reference proteome</keyword>
<dbReference type="EMBL" id="JAVRRG010000023">
    <property type="protein sequence ID" value="KAK5096212.1"/>
    <property type="molecule type" value="Genomic_DNA"/>
</dbReference>
<dbReference type="GO" id="GO:0004309">
    <property type="term" value="F:exopolyphosphatase activity"/>
    <property type="evidence" value="ECO:0007669"/>
    <property type="project" value="UniProtKB-EC"/>
</dbReference>
<evidence type="ECO:0000313" key="6">
    <source>
        <dbReference type="EMBL" id="KAK5096212.1"/>
    </source>
</evidence>
<evidence type="ECO:0000256" key="3">
    <source>
        <dbReference type="ARBA" id="ARBA00022801"/>
    </source>
</evidence>
<evidence type="ECO:0000256" key="4">
    <source>
        <dbReference type="ARBA" id="ARBA00023211"/>
    </source>
</evidence>
<dbReference type="Gene3D" id="3.10.310.20">
    <property type="entry name" value="DHHA2 domain"/>
    <property type="match status" value="1"/>
</dbReference>
<dbReference type="PANTHER" id="PTHR12112">
    <property type="entry name" value="BNIP - RELATED"/>
    <property type="match status" value="1"/>
</dbReference>
<dbReference type="SMART" id="SM01131">
    <property type="entry name" value="DHHA2"/>
    <property type="match status" value="1"/>
</dbReference>
<evidence type="ECO:0000259" key="5">
    <source>
        <dbReference type="SMART" id="SM01131"/>
    </source>
</evidence>
<dbReference type="InterPro" id="IPR004097">
    <property type="entry name" value="DHHA2"/>
</dbReference>
<dbReference type="InterPro" id="IPR001667">
    <property type="entry name" value="DDH_dom"/>
</dbReference>
<keyword evidence="3 6" id="KW-0378">Hydrolase</keyword>
<dbReference type="InterPro" id="IPR038222">
    <property type="entry name" value="DHHA2_dom_sf"/>
</dbReference>
<evidence type="ECO:0000313" key="7">
    <source>
        <dbReference type="Proteomes" id="UP001345013"/>
    </source>
</evidence>
<accession>A0ABR0KH22</accession>
<dbReference type="Proteomes" id="UP001345013">
    <property type="component" value="Unassembled WGS sequence"/>
</dbReference>